<dbReference type="EMBL" id="CM017704">
    <property type="protein sequence ID" value="TYG73664.1"/>
    <property type="molecule type" value="Genomic_DNA"/>
</dbReference>
<name>A0A5D2CWG0_GOSDA</name>
<dbReference type="PANTHER" id="PTHR46782:SF2">
    <property type="entry name" value="OS07G0545900 PROTEIN"/>
    <property type="match status" value="1"/>
</dbReference>
<dbReference type="Proteomes" id="UP000323506">
    <property type="component" value="Chromosome D04"/>
</dbReference>
<evidence type="ECO:0000313" key="2">
    <source>
        <dbReference type="Proteomes" id="UP000323506"/>
    </source>
</evidence>
<sequence length="101" mass="11326">MEIKGGVAEIQKDRNTPLVPKVSQLPNEKETVYGALDKWVAWEIEFPLIAASKALQIFKKRANGCVLFKYIQSIGILALYFPASKTHSLMQGSFICSIIFH</sequence>
<evidence type="ECO:0000313" key="1">
    <source>
        <dbReference type="EMBL" id="TYG73664.1"/>
    </source>
</evidence>
<protein>
    <submittedName>
        <fullName evidence="1">Uncharacterized protein</fullName>
    </submittedName>
</protein>
<gene>
    <name evidence="1" type="ORF">ES288_D04G119700v1</name>
</gene>
<accession>A0A5D2CWG0</accession>
<proteinExistence type="predicted"/>
<keyword evidence="2" id="KW-1185">Reference proteome</keyword>
<dbReference type="InterPro" id="IPR044646">
    <property type="entry name" value="EMB1417-like"/>
</dbReference>
<dbReference type="AlphaFoldDB" id="A0A5D2CWG0"/>
<reference evidence="1 2" key="1">
    <citation type="submission" date="2019-06" db="EMBL/GenBank/DDBJ databases">
        <title>WGS assembly of Gossypium darwinii.</title>
        <authorList>
            <person name="Chen Z.J."/>
            <person name="Sreedasyam A."/>
            <person name="Ando A."/>
            <person name="Song Q."/>
            <person name="De L."/>
            <person name="Hulse-Kemp A."/>
            <person name="Ding M."/>
            <person name="Ye W."/>
            <person name="Kirkbride R."/>
            <person name="Jenkins J."/>
            <person name="Plott C."/>
            <person name="Lovell J."/>
            <person name="Lin Y.-M."/>
            <person name="Vaughn R."/>
            <person name="Liu B."/>
            <person name="Li W."/>
            <person name="Simpson S."/>
            <person name="Scheffler B."/>
            <person name="Saski C."/>
            <person name="Grover C."/>
            <person name="Hu G."/>
            <person name="Conover J."/>
            <person name="Carlson J."/>
            <person name="Shu S."/>
            <person name="Boston L."/>
            <person name="Williams M."/>
            <person name="Peterson D."/>
            <person name="Mcgee K."/>
            <person name="Jones D."/>
            <person name="Wendel J."/>
            <person name="Stelly D."/>
            <person name="Grimwood J."/>
            <person name="Schmutz J."/>
        </authorList>
    </citation>
    <scope>NUCLEOTIDE SEQUENCE [LARGE SCALE GENOMIC DNA]</scope>
    <source>
        <strain evidence="1">1808015.09</strain>
    </source>
</reference>
<organism evidence="1 2">
    <name type="scientific">Gossypium darwinii</name>
    <name type="common">Darwin's cotton</name>
    <name type="synonym">Gossypium barbadense var. darwinii</name>
    <dbReference type="NCBI Taxonomy" id="34276"/>
    <lineage>
        <taxon>Eukaryota</taxon>
        <taxon>Viridiplantae</taxon>
        <taxon>Streptophyta</taxon>
        <taxon>Embryophyta</taxon>
        <taxon>Tracheophyta</taxon>
        <taxon>Spermatophyta</taxon>
        <taxon>Magnoliopsida</taxon>
        <taxon>eudicotyledons</taxon>
        <taxon>Gunneridae</taxon>
        <taxon>Pentapetalae</taxon>
        <taxon>rosids</taxon>
        <taxon>malvids</taxon>
        <taxon>Malvales</taxon>
        <taxon>Malvaceae</taxon>
        <taxon>Malvoideae</taxon>
        <taxon>Gossypium</taxon>
    </lineage>
</organism>
<dbReference type="PANTHER" id="PTHR46782">
    <property type="entry name" value="OS01G0757700 PROTEIN"/>
    <property type="match status" value="1"/>
</dbReference>